<keyword evidence="1" id="KW-0812">Transmembrane</keyword>
<feature type="transmembrane region" description="Helical" evidence="1">
    <location>
        <begin position="30"/>
        <end position="48"/>
    </location>
</feature>
<gene>
    <name evidence="2" type="ORF">F3B51_28900</name>
</gene>
<protein>
    <submittedName>
        <fullName evidence="2">Oligosaccharide repeat unit polymerase</fullName>
    </submittedName>
</protein>
<sequence length="339" mass="40177">MSELQILIFNAAVFSILAVYHYWKNRKLNIAFYILAYYSICAWGALLYHEHELFHYMRGRETYSIIPFLYLIPVILLFAYPIIRYDNTRITRIETLNSNFFINLVWILLFIQIVLYIILFPSFLKAILSSNIGDYRNDTYDESEIVQFPNYFFNILCRLYMGARNVVILIAAYGLLVIKTHRKLLKIFLVTSLCFPVYMFTAYASRAVMIMTFFFLVFIFVFLSVFMNVGLKKKIVSYLILILVPISSAFILISNSRFGNLATYMFYRYLGESFNNYNTHFFYELKGYTWGEAYFVFFRKLMGISSNFKTTREKWEWLDNITGVDTHVFYTFVGGLNIE</sequence>
<evidence type="ECO:0000313" key="2">
    <source>
        <dbReference type="EMBL" id="KAA4632614.1"/>
    </source>
</evidence>
<comment type="caution">
    <text evidence="2">The sequence shown here is derived from an EMBL/GenBank/DDBJ whole genome shotgun (WGS) entry which is preliminary data.</text>
</comment>
<dbReference type="NCBIfam" id="TIGR04370">
    <property type="entry name" value="glyco_rpt_poly"/>
    <property type="match status" value="1"/>
</dbReference>
<feature type="non-terminal residue" evidence="2">
    <location>
        <position position="339"/>
    </location>
</feature>
<proteinExistence type="predicted"/>
<keyword evidence="1" id="KW-0472">Membrane</keyword>
<name>A0A642C0D4_BACOV</name>
<feature type="transmembrane region" description="Helical" evidence="1">
    <location>
        <begin position="104"/>
        <end position="124"/>
    </location>
</feature>
<evidence type="ECO:0000256" key="1">
    <source>
        <dbReference type="SAM" id="Phobius"/>
    </source>
</evidence>
<feature type="transmembrane region" description="Helical" evidence="1">
    <location>
        <begin position="6"/>
        <end position="23"/>
    </location>
</feature>
<feature type="transmembrane region" description="Helical" evidence="1">
    <location>
        <begin position="151"/>
        <end position="177"/>
    </location>
</feature>
<feature type="transmembrane region" description="Helical" evidence="1">
    <location>
        <begin position="184"/>
        <end position="201"/>
    </location>
</feature>
<reference evidence="2" key="1">
    <citation type="journal article" date="2019" name="Nat. Med.">
        <title>A library of human gut bacterial isolates paired with longitudinal multiomics data enables mechanistic microbiome research.</title>
        <authorList>
            <person name="Poyet M."/>
            <person name="Groussin M."/>
            <person name="Gibbons S.M."/>
            <person name="Avila-Pacheco J."/>
            <person name="Jiang X."/>
            <person name="Kearney S.M."/>
            <person name="Perrotta A.R."/>
            <person name="Berdy B."/>
            <person name="Zhao S."/>
            <person name="Lieberman T.D."/>
            <person name="Swanson P.K."/>
            <person name="Smith M."/>
            <person name="Roesemann S."/>
            <person name="Alexander J.E."/>
            <person name="Rich S.A."/>
            <person name="Livny J."/>
            <person name="Vlamakis H."/>
            <person name="Clish C."/>
            <person name="Bullock K."/>
            <person name="Deik A."/>
            <person name="Scott J."/>
            <person name="Pierce K.A."/>
            <person name="Xavier R.J."/>
            <person name="Alm E.J."/>
        </authorList>
    </citation>
    <scope>NUCLEOTIDE SEQUENCE</scope>
    <source>
        <strain evidence="2">BIOML-A13</strain>
    </source>
</reference>
<keyword evidence="1" id="KW-1133">Transmembrane helix</keyword>
<dbReference type="AlphaFoldDB" id="A0A642C0D4"/>
<organism evidence="2">
    <name type="scientific">Bacteroides ovatus</name>
    <dbReference type="NCBI Taxonomy" id="28116"/>
    <lineage>
        <taxon>Bacteria</taxon>
        <taxon>Pseudomonadati</taxon>
        <taxon>Bacteroidota</taxon>
        <taxon>Bacteroidia</taxon>
        <taxon>Bacteroidales</taxon>
        <taxon>Bacteroidaceae</taxon>
        <taxon>Bacteroides</taxon>
    </lineage>
</organism>
<feature type="transmembrane region" description="Helical" evidence="1">
    <location>
        <begin position="63"/>
        <end position="83"/>
    </location>
</feature>
<feature type="transmembrane region" description="Helical" evidence="1">
    <location>
        <begin position="235"/>
        <end position="253"/>
    </location>
</feature>
<dbReference type="EMBL" id="VWFN01000229">
    <property type="protein sequence ID" value="KAA4632614.1"/>
    <property type="molecule type" value="Genomic_DNA"/>
</dbReference>
<accession>A0A642C0D4</accession>
<feature type="transmembrane region" description="Helical" evidence="1">
    <location>
        <begin position="207"/>
        <end position="228"/>
    </location>
</feature>